<reference evidence="2" key="1">
    <citation type="submission" date="2021-02" db="EMBL/GenBank/DDBJ databases">
        <authorList>
            <person name="Nowell W R."/>
        </authorList>
    </citation>
    <scope>NUCLEOTIDE SEQUENCE</scope>
</reference>
<evidence type="ECO:0000313" key="2">
    <source>
        <dbReference type="EMBL" id="CAF4310750.1"/>
    </source>
</evidence>
<organism evidence="2 3">
    <name type="scientific">Didymodactylos carnosus</name>
    <dbReference type="NCBI Taxonomy" id="1234261"/>
    <lineage>
        <taxon>Eukaryota</taxon>
        <taxon>Metazoa</taxon>
        <taxon>Spiralia</taxon>
        <taxon>Gnathifera</taxon>
        <taxon>Rotifera</taxon>
        <taxon>Eurotatoria</taxon>
        <taxon>Bdelloidea</taxon>
        <taxon>Philodinida</taxon>
        <taxon>Philodinidae</taxon>
        <taxon>Didymodactylos</taxon>
    </lineage>
</organism>
<dbReference type="Proteomes" id="UP000682733">
    <property type="component" value="Unassembled WGS sequence"/>
</dbReference>
<dbReference type="EMBL" id="CAJNOK010036610">
    <property type="protein sequence ID" value="CAF1523986.1"/>
    <property type="molecule type" value="Genomic_DNA"/>
</dbReference>
<proteinExistence type="predicted"/>
<protein>
    <submittedName>
        <fullName evidence="2">Uncharacterized protein</fullName>
    </submittedName>
</protein>
<comment type="caution">
    <text evidence="2">The sequence shown here is derived from an EMBL/GenBank/DDBJ whole genome shotgun (WGS) entry which is preliminary data.</text>
</comment>
<dbReference type="AlphaFoldDB" id="A0A8S2TVE7"/>
<evidence type="ECO:0000313" key="3">
    <source>
        <dbReference type="Proteomes" id="UP000682733"/>
    </source>
</evidence>
<evidence type="ECO:0000313" key="1">
    <source>
        <dbReference type="EMBL" id="CAF1523986.1"/>
    </source>
</evidence>
<accession>A0A8S2TVE7</accession>
<name>A0A8S2TVE7_9BILA</name>
<dbReference type="EMBL" id="CAJOBA010058772">
    <property type="protein sequence ID" value="CAF4310750.1"/>
    <property type="molecule type" value="Genomic_DNA"/>
</dbReference>
<feature type="non-terminal residue" evidence="2">
    <location>
        <position position="1"/>
    </location>
</feature>
<sequence>MLVFKISYNIQIRVLKKKKKYREQIPGSHHQNESYDEYGTIVPFINEFLSKLQNSKLIKDDTELKLLKFVLGRIPRVSVKLDYSSSLKQDRATARRHRSRTPPSTTVSQVQKYLIEIIVQ</sequence>
<dbReference type="Proteomes" id="UP000677228">
    <property type="component" value="Unassembled WGS sequence"/>
</dbReference>
<gene>
    <name evidence="1" type="ORF">OVA965_LOCUS37921</name>
    <name evidence="2" type="ORF">TMI583_LOCUS39048</name>
</gene>